<organism evidence="1 2">
    <name type="scientific">Cymbomonas tetramitiformis</name>
    <dbReference type="NCBI Taxonomy" id="36881"/>
    <lineage>
        <taxon>Eukaryota</taxon>
        <taxon>Viridiplantae</taxon>
        <taxon>Chlorophyta</taxon>
        <taxon>Pyramimonadophyceae</taxon>
        <taxon>Pyramimonadales</taxon>
        <taxon>Pyramimonadaceae</taxon>
        <taxon>Cymbomonas</taxon>
    </lineage>
</organism>
<proteinExistence type="predicted"/>
<evidence type="ECO:0000313" key="2">
    <source>
        <dbReference type="Proteomes" id="UP001190700"/>
    </source>
</evidence>
<reference evidence="1 2" key="1">
    <citation type="journal article" date="2015" name="Genome Biol. Evol.">
        <title>Comparative Genomics of a Bacterivorous Green Alga Reveals Evolutionary Causalities and Consequences of Phago-Mixotrophic Mode of Nutrition.</title>
        <authorList>
            <person name="Burns J.A."/>
            <person name="Paasch A."/>
            <person name="Narechania A."/>
            <person name="Kim E."/>
        </authorList>
    </citation>
    <scope>NUCLEOTIDE SEQUENCE [LARGE SCALE GENOMIC DNA]</scope>
    <source>
        <strain evidence="1 2">PLY_AMNH</strain>
    </source>
</reference>
<sequence>MKRGPKLTPRPTSFVSFKQNEHNIDLSSQSYSPTLHPCADFPARVPRRVITDFNAAISSELSPQFGQQAIRRRFMEH</sequence>
<name>A0AAE0G5P3_9CHLO</name>
<dbReference type="AlphaFoldDB" id="A0AAE0G5P3"/>
<dbReference type="EMBL" id="LGRX02009180">
    <property type="protein sequence ID" value="KAK3272069.1"/>
    <property type="molecule type" value="Genomic_DNA"/>
</dbReference>
<dbReference type="Proteomes" id="UP001190700">
    <property type="component" value="Unassembled WGS sequence"/>
</dbReference>
<protein>
    <submittedName>
        <fullName evidence="1">Uncharacterized protein</fullName>
    </submittedName>
</protein>
<accession>A0AAE0G5P3</accession>
<evidence type="ECO:0000313" key="1">
    <source>
        <dbReference type="EMBL" id="KAK3272069.1"/>
    </source>
</evidence>
<gene>
    <name evidence="1" type="ORF">CYMTET_19612</name>
</gene>
<keyword evidence="2" id="KW-1185">Reference proteome</keyword>
<comment type="caution">
    <text evidence="1">The sequence shown here is derived from an EMBL/GenBank/DDBJ whole genome shotgun (WGS) entry which is preliminary data.</text>
</comment>